<keyword evidence="1" id="KW-0812">Transmembrane</keyword>
<keyword evidence="1" id="KW-0472">Membrane</keyword>
<evidence type="ECO:0000256" key="1">
    <source>
        <dbReference type="SAM" id="Phobius"/>
    </source>
</evidence>
<feature type="transmembrane region" description="Helical" evidence="1">
    <location>
        <begin position="921"/>
        <end position="937"/>
    </location>
</feature>
<dbReference type="SUPFAM" id="SSF82866">
    <property type="entry name" value="Multidrug efflux transporter AcrB transmembrane domain"/>
    <property type="match status" value="2"/>
</dbReference>
<dbReference type="GO" id="GO:0042910">
    <property type="term" value="F:xenobiotic transmembrane transporter activity"/>
    <property type="evidence" value="ECO:0007669"/>
    <property type="project" value="TreeGrafter"/>
</dbReference>
<feature type="transmembrane region" description="Helical" evidence="1">
    <location>
        <begin position="869"/>
        <end position="887"/>
    </location>
</feature>
<dbReference type="PANTHER" id="PTHR32063:SF0">
    <property type="entry name" value="SWARMING MOTILITY PROTEIN SWRC"/>
    <property type="match status" value="1"/>
</dbReference>
<feature type="transmembrane region" description="Helical" evidence="1">
    <location>
        <begin position="448"/>
        <end position="469"/>
    </location>
</feature>
<dbReference type="Gene3D" id="3.30.70.1320">
    <property type="entry name" value="Multidrug efflux transporter AcrB pore domain like"/>
    <property type="match status" value="1"/>
</dbReference>
<dbReference type="Proteomes" id="UP000295781">
    <property type="component" value="Chromosome"/>
</dbReference>
<feature type="transmembrane region" description="Helical" evidence="1">
    <location>
        <begin position="992"/>
        <end position="1011"/>
    </location>
</feature>
<feature type="transmembrane region" description="Helical" evidence="1">
    <location>
        <begin position="1023"/>
        <end position="1047"/>
    </location>
</feature>
<feature type="transmembrane region" description="Helical" evidence="1">
    <location>
        <begin position="380"/>
        <end position="401"/>
    </location>
</feature>
<sequence>MSLTEACLKKPVFAWMLMAATIVFGLVAASRIGISQFPDVDFPTISISATLEGAAPEIMEHDVVEPIEEAVVQVEGIRSITSTSRQGSASVTIELDLERDVDVALQDVQTKISQAQRRLPPDLDPPVVSKRNPEDQPIMWVGLSGPFSPQLIADVARYRLKEKLQTVPGVGELMLGGYLERNVRIWIDADRLAAHGLTVVDVTQALGRQHIELPAGRIETEGRELNVRVLGEALDLEMFRKIVVREGGPPGAAAPAAGPPGAAAGPPSSARATVYLEDVALIEDGFEDVRRLARVNGEPAQGLGIKKQRGSNAVEVAKGVRAALAEVEKTLPEGMTVGVNFDSTKFIEESVHEIELELGMAVALTALVCWMFLGSLSSTLNVVLAIPMSLLGTVAAIYFLGFTLNTFTLLGLSLAVGIVVDDAIMVLENIHRHAEGGKDRVRAAREGTAEITFAALAATLAVVAIFIPIVFMDGIVGRFFLQFGVTLCIAVLLSYLEAITLAPARCAQILDVSREGRSRLGRLVDRGFEALARGYRFLLARALRFPLAVVVLGAALFAASIVTLQRLPTEFVPSQDQGRLLVRLQTAIGSDIAETDRLFQRAESFANEHPAIERVFAVVGGFGGGAVNTGVLFLTMKPGDERTLSQAGLQAELRKELNSYPGLRAVVQDLSQSGFTAQRGFPVEFSVRGPDWDELTRHSERIRTELAQSGLVVDLDTDYQLGMPELRIVPDRARAADLGVSVEAIATTLNTLIGGGRVGKYNDDGRRIDVRARLLAHQRSRPEDLARIQVRSASGALVPLTSVITYEERPALQAITRRDRERAISIYGNIAPGRSQGEAVARVEELGRDLPPGYRVVLGGASVTFRESMGGLIFALVLGILVAYMVLASQFNSFLHPVTVLTILPLSLAGAAFALHLTGHTLNIFSMIGILLLMGIVKKNSIILVDYALEVRREGGRTTHEEGARGGHGKGEGEVMGAREAMLHAGPVRLRPILMTSTATMMAAVPAALALGPGSEIRAPMAAAVIGGLVVSTALSLLVVPAFYVVADDLRARLARLRRRGGEHPVAPAHPAAPEG</sequence>
<gene>
    <name evidence="2" type="ORF">SOCEGT47_049440</name>
</gene>
<proteinExistence type="predicted"/>
<organism evidence="2 3">
    <name type="scientific">Sorangium cellulosum</name>
    <name type="common">Polyangium cellulosum</name>
    <dbReference type="NCBI Taxonomy" id="56"/>
    <lineage>
        <taxon>Bacteria</taxon>
        <taxon>Pseudomonadati</taxon>
        <taxon>Myxococcota</taxon>
        <taxon>Polyangia</taxon>
        <taxon>Polyangiales</taxon>
        <taxon>Polyangiaceae</taxon>
        <taxon>Sorangium</taxon>
    </lineage>
</organism>
<dbReference type="RefSeq" id="WP_129350432.1">
    <property type="nucleotide sequence ID" value="NZ_CP012670.1"/>
</dbReference>
<dbReference type="Gene3D" id="1.20.1640.10">
    <property type="entry name" value="Multidrug efflux transporter AcrB transmembrane domain"/>
    <property type="match status" value="2"/>
</dbReference>
<dbReference type="OrthoDB" id="9759330at2"/>
<dbReference type="PRINTS" id="PR00702">
    <property type="entry name" value="ACRIFLAVINRP"/>
</dbReference>
<dbReference type="GO" id="GO:0005886">
    <property type="term" value="C:plasma membrane"/>
    <property type="evidence" value="ECO:0007669"/>
    <property type="project" value="TreeGrafter"/>
</dbReference>
<name>A0A4P2Q4T7_SORCE</name>
<dbReference type="PANTHER" id="PTHR32063">
    <property type="match status" value="1"/>
</dbReference>
<dbReference type="InterPro" id="IPR001036">
    <property type="entry name" value="Acrflvin-R"/>
</dbReference>
<feature type="transmembrane region" description="Helical" evidence="1">
    <location>
        <begin position="407"/>
        <end position="427"/>
    </location>
</feature>
<reference evidence="2 3" key="1">
    <citation type="submission" date="2015-09" db="EMBL/GenBank/DDBJ databases">
        <title>Sorangium comparison.</title>
        <authorList>
            <person name="Zaburannyi N."/>
            <person name="Bunk B."/>
            <person name="Overmann J."/>
            <person name="Mueller R."/>
        </authorList>
    </citation>
    <scope>NUCLEOTIDE SEQUENCE [LARGE SCALE GENOMIC DNA]</scope>
    <source>
        <strain evidence="2 3">So ceGT47</strain>
    </source>
</reference>
<evidence type="ECO:0000313" key="3">
    <source>
        <dbReference type="Proteomes" id="UP000295781"/>
    </source>
</evidence>
<protein>
    <submittedName>
        <fullName evidence="2">Acriflavin resistance protein</fullName>
    </submittedName>
</protein>
<dbReference type="Gene3D" id="3.30.2090.10">
    <property type="entry name" value="Multidrug efflux transporter AcrB TolC docking domain, DN and DC subdomains"/>
    <property type="match status" value="2"/>
</dbReference>
<dbReference type="AlphaFoldDB" id="A0A4P2Q4T7"/>
<dbReference type="Pfam" id="PF00873">
    <property type="entry name" value="ACR_tran"/>
    <property type="match status" value="1"/>
</dbReference>
<dbReference type="InterPro" id="IPR027463">
    <property type="entry name" value="AcrB_DN_DC_subdom"/>
</dbReference>
<dbReference type="Gene3D" id="3.30.70.1440">
    <property type="entry name" value="Multidrug efflux transporter AcrB pore domain"/>
    <property type="match status" value="1"/>
</dbReference>
<feature type="transmembrane region" description="Helical" evidence="1">
    <location>
        <begin position="475"/>
        <end position="496"/>
    </location>
</feature>
<feature type="transmembrane region" description="Helical" evidence="1">
    <location>
        <begin position="543"/>
        <end position="564"/>
    </location>
</feature>
<evidence type="ECO:0000313" key="2">
    <source>
        <dbReference type="EMBL" id="AUX24407.1"/>
    </source>
</evidence>
<dbReference type="SUPFAM" id="SSF82714">
    <property type="entry name" value="Multidrug efflux transporter AcrB TolC docking domain, DN and DC subdomains"/>
    <property type="match status" value="2"/>
</dbReference>
<dbReference type="EMBL" id="CP012670">
    <property type="protein sequence ID" value="AUX24407.1"/>
    <property type="molecule type" value="Genomic_DNA"/>
</dbReference>
<dbReference type="Gene3D" id="3.30.70.1430">
    <property type="entry name" value="Multidrug efflux transporter AcrB pore domain"/>
    <property type="match status" value="2"/>
</dbReference>
<accession>A0A4P2Q4T7</accession>
<feature type="transmembrane region" description="Helical" evidence="1">
    <location>
        <begin position="12"/>
        <end position="34"/>
    </location>
</feature>
<dbReference type="SUPFAM" id="SSF82693">
    <property type="entry name" value="Multidrug efflux transporter AcrB pore domain, PN1, PN2, PC1 and PC2 subdomains"/>
    <property type="match status" value="3"/>
</dbReference>
<feature type="transmembrane region" description="Helical" evidence="1">
    <location>
        <begin position="356"/>
        <end position="373"/>
    </location>
</feature>
<keyword evidence="1" id="KW-1133">Transmembrane helix</keyword>